<sequence>MLHSPGRVELLEAAHHLAAAIGSAATISSAVEGVTRIVFALKAYARQSTQLEAVETDLAACLDTVLTLYQNQIRRGIELVKQIEPVPRIRAHPDELNQVWTNLVHNALQAMGGSGTLTVSLKSRDGFVVVAVGDTGRGIPAEIQSRIFDPFFTTKAMGEGSGLGLNTAKAIVEKHRGQIQFTSQPGRGTVFSVSLPLP</sequence>
<evidence type="ECO:0000313" key="4">
    <source>
        <dbReference type="EMBL" id="MBH9553454.1"/>
    </source>
</evidence>
<proteinExistence type="predicted"/>
<reference evidence="4" key="1">
    <citation type="submission" date="2020-12" db="EMBL/GenBank/DDBJ databases">
        <title>The genome sequence of Inhella sp. 4Y17.</title>
        <authorList>
            <person name="Liu Y."/>
        </authorList>
    </citation>
    <scope>NUCLEOTIDE SEQUENCE</scope>
    <source>
        <strain evidence="4">4Y10</strain>
    </source>
</reference>
<dbReference type="InterPro" id="IPR036890">
    <property type="entry name" value="HATPase_C_sf"/>
</dbReference>
<evidence type="ECO:0000256" key="1">
    <source>
        <dbReference type="ARBA" id="ARBA00000085"/>
    </source>
</evidence>
<dbReference type="Gene3D" id="3.30.565.10">
    <property type="entry name" value="Histidine kinase-like ATPase, C-terminal domain"/>
    <property type="match status" value="1"/>
</dbReference>
<organism evidence="4 5">
    <name type="scientific">Inhella gelatinilytica</name>
    <dbReference type="NCBI Taxonomy" id="2795030"/>
    <lineage>
        <taxon>Bacteria</taxon>
        <taxon>Pseudomonadati</taxon>
        <taxon>Pseudomonadota</taxon>
        <taxon>Betaproteobacteria</taxon>
        <taxon>Burkholderiales</taxon>
        <taxon>Sphaerotilaceae</taxon>
        <taxon>Inhella</taxon>
    </lineage>
</organism>
<dbReference type="Proteomes" id="UP000620139">
    <property type="component" value="Unassembled WGS sequence"/>
</dbReference>
<evidence type="ECO:0000259" key="3">
    <source>
        <dbReference type="PROSITE" id="PS50109"/>
    </source>
</evidence>
<dbReference type="PRINTS" id="PR00344">
    <property type="entry name" value="BCTRLSENSOR"/>
</dbReference>
<gene>
    <name evidence="4" type="ORF">I7X43_11430</name>
</gene>
<dbReference type="PANTHER" id="PTHR43065:SF48">
    <property type="entry name" value="HISTIDINE KINASE"/>
    <property type="match status" value="1"/>
</dbReference>
<dbReference type="Pfam" id="PF02518">
    <property type="entry name" value="HATPase_c"/>
    <property type="match status" value="1"/>
</dbReference>
<dbReference type="PANTHER" id="PTHR43065">
    <property type="entry name" value="SENSOR HISTIDINE KINASE"/>
    <property type="match status" value="1"/>
</dbReference>
<keyword evidence="4" id="KW-0418">Kinase</keyword>
<accession>A0A931IYJ8</accession>
<comment type="caution">
    <text evidence="4">The sequence shown here is derived from an EMBL/GenBank/DDBJ whole genome shotgun (WGS) entry which is preliminary data.</text>
</comment>
<dbReference type="RefSeq" id="WP_198101071.1">
    <property type="nucleotide sequence ID" value="NZ_JAEDAL010000005.1"/>
</dbReference>
<dbReference type="SMART" id="SM00387">
    <property type="entry name" value="HATPase_c"/>
    <property type="match status" value="1"/>
</dbReference>
<dbReference type="InterPro" id="IPR005467">
    <property type="entry name" value="His_kinase_dom"/>
</dbReference>
<protein>
    <recommendedName>
        <fullName evidence="2">histidine kinase</fullName>
        <ecNumber evidence="2">2.7.13.3</ecNumber>
    </recommendedName>
</protein>
<keyword evidence="5" id="KW-1185">Reference proteome</keyword>
<feature type="domain" description="Histidine kinase" evidence="3">
    <location>
        <begin position="26"/>
        <end position="198"/>
    </location>
</feature>
<dbReference type="InterPro" id="IPR004358">
    <property type="entry name" value="Sig_transdc_His_kin-like_C"/>
</dbReference>
<keyword evidence="4" id="KW-0808">Transferase</keyword>
<dbReference type="PROSITE" id="PS50109">
    <property type="entry name" value="HIS_KIN"/>
    <property type="match status" value="1"/>
</dbReference>
<dbReference type="EC" id="2.7.13.3" evidence="2"/>
<dbReference type="GO" id="GO:0004673">
    <property type="term" value="F:protein histidine kinase activity"/>
    <property type="evidence" value="ECO:0007669"/>
    <property type="project" value="UniProtKB-EC"/>
</dbReference>
<evidence type="ECO:0000256" key="2">
    <source>
        <dbReference type="ARBA" id="ARBA00012438"/>
    </source>
</evidence>
<dbReference type="SUPFAM" id="SSF55874">
    <property type="entry name" value="ATPase domain of HSP90 chaperone/DNA topoisomerase II/histidine kinase"/>
    <property type="match status" value="1"/>
</dbReference>
<dbReference type="AlphaFoldDB" id="A0A931IYJ8"/>
<dbReference type="InterPro" id="IPR003594">
    <property type="entry name" value="HATPase_dom"/>
</dbReference>
<name>A0A931IYJ8_9BURK</name>
<comment type="catalytic activity">
    <reaction evidence="1">
        <text>ATP + protein L-histidine = ADP + protein N-phospho-L-histidine.</text>
        <dbReference type="EC" id="2.7.13.3"/>
    </reaction>
</comment>
<dbReference type="EMBL" id="JAEDAL010000005">
    <property type="protein sequence ID" value="MBH9553454.1"/>
    <property type="molecule type" value="Genomic_DNA"/>
</dbReference>
<evidence type="ECO:0000313" key="5">
    <source>
        <dbReference type="Proteomes" id="UP000620139"/>
    </source>
</evidence>